<reference evidence="3 4" key="1">
    <citation type="submission" date="2021-03" db="EMBL/GenBank/DDBJ databases">
        <title>Antimicrobial resistance genes in bacteria isolated from Japanese honey, and their potential for conferring macrolide and lincosamide resistance in the American foulbrood pathogen Paenibacillus larvae.</title>
        <authorList>
            <person name="Okamoto M."/>
            <person name="Kumagai M."/>
            <person name="Kanamori H."/>
            <person name="Takamatsu D."/>
        </authorList>
    </citation>
    <scope>NUCLEOTIDE SEQUENCE [LARGE SCALE GENOMIC DNA]</scope>
    <source>
        <strain evidence="3 4">J34TS1</strain>
    </source>
</reference>
<evidence type="ECO:0000313" key="3">
    <source>
        <dbReference type="EMBL" id="GIO45500.1"/>
    </source>
</evidence>
<dbReference type="AlphaFoldDB" id="A0A919YAN8"/>
<dbReference type="PROSITE" id="PS51257">
    <property type="entry name" value="PROKAR_LIPOPROTEIN"/>
    <property type="match status" value="1"/>
</dbReference>
<evidence type="ECO:0000313" key="4">
    <source>
        <dbReference type="Proteomes" id="UP000682811"/>
    </source>
</evidence>
<name>A0A919YAN8_9BACL</name>
<dbReference type="Proteomes" id="UP000682811">
    <property type="component" value="Unassembled WGS sequence"/>
</dbReference>
<feature type="region of interest" description="Disordered" evidence="1">
    <location>
        <begin position="111"/>
        <end position="134"/>
    </location>
</feature>
<proteinExistence type="predicted"/>
<feature type="signal peptide" evidence="2">
    <location>
        <begin position="1"/>
        <end position="18"/>
    </location>
</feature>
<gene>
    <name evidence="3" type="ORF">J34TS1_02650</name>
</gene>
<evidence type="ECO:0000256" key="1">
    <source>
        <dbReference type="SAM" id="MobiDB-lite"/>
    </source>
</evidence>
<evidence type="ECO:0008006" key="5">
    <source>
        <dbReference type="Google" id="ProtNLM"/>
    </source>
</evidence>
<keyword evidence="4" id="KW-1185">Reference proteome</keyword>
<organism evidence="3 4">
    <name type="scientific">Paenibacillus azoreducens</name>
    <dbReference type="NCBI Taxonomy" id="116718"/>
    <lineage>
        <taxon>Bacteria</taxon>
        <taxon>Bacillati</taxon>
        <taxon>Bacillota</taxon>
        <taxon>Bacilli</taxon>
        <taxon>Bacillales</taxon>
        <taxon>Paenibacillaceae</taxon>
        <taxon>Paenibacillus</taxon>
    </lineage>
</organism>
<accession>A0A919YAN8</accession>
<sequence>MRKLTSFMGWLLCLAIVAGCGSDQVESAEYGKELNHTSMVITSDGLKWDVDKTAPSFEDTLKQMPFEVKQIKLPFPPTHQAASVIKAPFDMIQLTYADLLYGQQIILVESNSQDDSEPKGKPGPKLQNGTPTWIQSDSQTSALYWKADGYTYLLMSNKVKNGHFVPLFTPKELAVIASSMK</sequence>
<evidence type="ECO:0000256" key="2">
    <source>
        <dbReference type="SAM" id="SignalP"/>
    </source>
</evidence>
<protein>
    <recommendedName>
        <fullName evidence="5">DUF4367 domain-containing protein</fullName>
    </recommendedName>
</protein>
<feature type="chain" id="PRO_5039571544" description="DUF4367 domain-containing protein" evidence="2">
    <location>
        <begin position="19"/>
        <end position="181"/>
    </location>
</feature>
<keyword evidence="2" id="KW-0732">Signal</keyword>
<dbReference type="RefSeq" id="WP_212976665.1">
    <property type="nucleotide sequence ID" value="NZ_AP025343.1"/>
</dbReference>
<comment type="caution">
    <text evidence="3">The sequence shown here is derived from an EMBL/GenBank/DDBJ whole genome shotgun (WGS) entry which is preliminary data.</text>
</comment>
<dbReference type="EMBL" id="BORT01000001">
    <property type="protein sequence ID" value="GIO45500.1"/>
    <property type="molecule type" value="Genomic_DNA"/>
</dbReference>